<comment type="caution">
    <text evidence="1">The sequence shown here is derived from an EMBL/GenBank/DDBJ whole genome shotgun (WGS) entry which is preliminary data.</text>
</comment>
<dbReference type="EMBL" id="AUZZ01005473">
    <property type="protein sequence ID" value="EQD49572.1"/>
    <property type="molecule type" value="Genomic_DNA"/>
</dbReference>
<proteinExistence type="predicted"/>
<gene>
    <name evidence="1" type="ORF">B2A_07630</name>
</gene>
<dbReference type="AlphaFoldDB" id="T0ZYA1"/>
<evidence type="ECO:0000313" key="1">
    <source>
        <dbReference type="EMBL" id="EQD49572.1"/>
    </source>
</evidence>
<organism evidence="1">
    <name type="scientific">mine drainage metagenome</name>
    <dbReference type="NCBI Taxonomy" id="410659"/>
    <lineage>
        <taxon>unclassified sequences</taxon>
        <taxon>metagenomes</taxon>
        <taxon>ecological metagenomes</taxon>
    </lineage>
</organism>
<protein>
    <submittedName>
        <fullName evidence="1">Uncharacterized protein</fullName>
    </submittedName>
</protein>
<sequence>MFGMAEEGADMLRELDRLRKLNAIYLRIINRYNSYIGEDESISVAELPRLVTPKDQEVSKKAKEIMESFEQYSYDKDFYSASIMAYEFVKKNIEPIVLPVEFWLEPSETLEFGAGEKLDRYTLLCSLLIALGNPSAKILITEKNERLNPILYYEFNGIYMLDFATEIKKFESKNELLSHIGMDDDTIAYEFNDKMYLDII</sequence>
<reference evidence="1" key="1">
    <citation type="submission" date="2013-08" db="EMBL/GenBank/DDBJ databases">
        <authorList>
            <person name="Mendez C."/>
            <person name="Richter M."/>
            <person name="Ferrer M."/>
            <person name="Sanchez J."/>
        </authorList>
    </citation>
    <scope>NUCLEOTIDE SEQUENCE</scope>
</reference>
<accession>T0ZYA1</accession>
<reference evidence="1" key="2">
    <citation type="journal article" date="2014" name="ISME J.">
        <title>Microbial stratification in low pH oxic and suboxic macroscopic growths along an acid mine drainage.</title>
        <authorList>
            <person name="Mendez-Garcia C."/>
            <person name="Mesa V."/>
            <person name="Sprenger R.R."/>
            <person name="Richter M."/>
            <person name="Diez M.S."/>
            <person name="Solano J."/>
            <person name="Bargiela R."/>
            <person name="Golyshina O.V."/>
            <person name="Manteca A."/>
            <person name="Ramos J.L."/>
            <person name="Gallego J.R."/>
            <person name="Llorente I."/>
            <person name="Martins Dos Santos V.A."/>
            <person name="Jensen O.N."/>
            <person name="Pelaez A.I."/>
            <person name="Sanchez J."/>
            <person name="Ferrer M."/>
        </authorList>
    </citation>
    <scope>NUCLEOTIDE SEQUENCE</scope>
</reference>
<name>T0ZYA1_9ZZZZ</name>